<feature type="compositionally biased region" description="Polar residues" evidence="1">
    <location>
        <begin position="85"/>
        <end position="99"/>
    </location>
</feature>
<dbReference type="EMBL" id="CP119311">
    <property type="protein sequence ID" value="WEK36582.1"/>
    <property type="molecule type" value="Genomic_DNA"/>
</dbReference>
<feature type="compositionally biased region" description="Low complexity" evidence="1">
    <location>
        <begin position="222"/>
        <end position="231"/>
    </location>
</feature>
<accession>A0AAJ5WTZ9</accession>
<feature type="region of interest" description="Disordered" evidence="1">
    <location>
        <begin position="83"/>
        <end position="265"/>
    </location>
</feature>
<dbReference type="Proteomes" id="UP001220610">
    <property type="component" value="Chromosome"/>
</dbReference>
<proteinExistence type="predicted"/>
<feature type="compositionally biased region" description="Low complexity" evidence="1">
    <location>
        <begin position="153"/>
        <end position="164"/>
    </location>
</feature>
<reference evidence="2" key="1">
    <citation type="submission" date="2023-03" db="EMBL/GenBank/DDBJ databases">
        <title>Andean soil-derived lignocellulolytic bacterial consortium as a source of novel taxa and putative plastic-active enzymes.</title>
        <authorList>
            <person name="Diaz-Garcia L."/>
            <person name="Chuvochina M."/>
            <person name="Feuerriegel G."/>
            <person name="Bunk B."/>
            <person name="Sproer C."/>
            <person name="Streit W.R."/>
            <person name="Rodriguez L.M."/>
            <person name="Overmann J."/>
            <person name="Jimenez D.J."/>
        </authorList>
    </citation>
    <scope>NUCLEOTIDE SEQUENCE</scope>
    <source>
        <strain evidence="2">MAG 7</strain>
    </source>
</reference>
<sequence length="549" mass="60369">MNERLPYEKHLADKLQQLPAPEVERSWEQMRYLLDKELPPGGGSGGGGGGGRPGRRWLLPAVAGLILTGAWFTRDLFRSPHPDTQAVTVAPNNQQTSSPGAVPEAQPSPANISNGQSGSEPSESMATLLPTEDGAATAPHQPPKARGLSGNEPPATASSTHSSPNQTPHEAIVTPENSLNPASAAGTVNPPAGKQKNKPPASRKNRPGRSSQAAAPVYPSDRQQPQSRRSSGNGIASGDHTELAGNSRSSAFLSPDQPANEQPARELAASTILYPGADLVFQSPSQEYATLSTDGRGSLIPEEDPDKLLTKPAPRAGRGREGHRFAIGLSLPMVFPVADQKASGYNYWAGPNTASDYMPTPHVQYHFNHKTYMQTELQFLAPQYIRPVLLYQQKENMGNATMMHSVLARKLYYFNLPVSVHHSPLPNFYLGTGLQFSTLLNCIALYEDRKIQGPQDYLVREKYGALGKDSLSRRINQHEMRLLVDVNYYWQRFTVGLRYNQAFNNYANFRMSSFAPFTYDKNKAVLFYLRYNIWETKKRSNGSNQLSLK</sequence>
<feature type="compositionally biased region" description="Basic residues" evidence="1">
    <location>
        <begin position="195"/>
        <end position="207"/>
    </location>
</feature>
<evidence type="ECO:0008006" key="4">
    <source>
        <dbReference type="Google" id="ProtNLM"/>
    </source>
</evidence>
<feature type="compositionally biased region" description="Polar residues" evidence="1">
    <location>
        <begin position="108"/>
        <end position="125"/>
    </location>
</feature>
<organism evidence="2 3">
    <name type="scientific">Candidatus Pseudobacter hemicellulosilyticus</name>
    <dbReference type="NCBI Taxonomy" id="3121375"/>
    <lineage>
        <taxon>Bacteria</taxon>
        <taxon>Pseudomonadati</taxon>
        <taxon>Bacteroidota</taxon>
        <taxon>Chitinophagia</taxon>
        <taxon>Chitinophagales</taxon>
        <taxon>Chitinophagaceae</taxon>
        <taxon>Pseudobacter</taxon>
    </lineage>
</organism>
<feature type="region of interest" description="Disordered" evidence="1">
    <location>
        <begin position="290"/>
        <end position="320"/>
    </location>
</feature>
<dbReference type="AlphaFoldDB" id="A0AAJ5WTZ9"/>
<evidence type="ECO:0000313" key="2">
    <source>
        <dbReference type="EMBL" id="WEK36582.1"/>
    </source>
</evidence>
<evidence type="ECO:0000313" key="3">
    <source>
        <dbReference type="Proteomes" id="UP001220610"/>
    </source>
</evidence>
<protein>
    <recommendedName>
        <fullName evidence="4">Outer membrane protein beta-barrel domain-containing protein</fullName>
    </recommendedName>
</protein>
<feature type="compositionally biased region" description="Polar residues" evidence="1">
    <location>
        <begin position="244"/>
        <end position="260"/>
    </location>
</feature>
<gene>
    <name evidence="2" type="ORF">P0Y53_03635</name>
</gene>
<evidence type="ECO:0000256" key="1">
    <source>
        <dbReference type="SAM" id="MobiDB-lite"/>
    </source>
</evidence>
<name>A0AAJ5WTZ9_9BACT</name>